<evidence type="ECO:0000313" key="3">
    <source>
        <dbReference type="Proteomes" id="UP000271125"/>
    </source>
</evidence>
<name>A0A660SIL0_UNCT6</name>
<dbReference type="AlphaFoldDB" id="A0A660SIL0"/>
<accession>A0A660SIL0</accession>
<feature type="domain" description="DDH" evidence="1">
    <location>
        <begin position="64"/>
        <end position="195"/>
    </location>
</feature>
<dbReference type="Gene3D" id="3.90.1640.30">
    <property type="match status" value="1"/>
</dbReference>
<organism evidence="2 3">
    <name type="scientific">candidate division TA06 bacterium</name>
    <dbReference type="NCBI Taxonomy" id="2250710"/>
    <lineage>
        <taxon>Bacteria</taxon>
        <taxon>Bacteria division TA06</taxon>
    </lineage>
</organism>
<dbReference type="InterPro" id="IPR001667">
    <property type="entry name" value="DDH_dom"/>
</dbReference>
<dbReference type="InterPro" id="IPR051673">
    <property type="entry name" value="SSDNA_exonuclease_RecJ"/>
</dbReference>
<dbReference type="GO" id="GO:0004527">
    <property type="term" value="F:exonuclease activity"/>
    <property type="evidence" value="ECO:0007669"/>
    <property type="project" value="UniProtKB-KW"/>
</dbReference>
<sequence>MKENWIINSYQDKDIEKSILLGRGIVNYKKFLFPTLDKLNNPFLLADGEKAAKRIISAVEKKEKIFIFGHDDVDGVTSTVLLYKFLTKLGSGNHFYYIPNREYEKYGIQKNFKDKVLKDEARLVITVDIGINDIEAIDFFNKHNIDTIVLDHHIIFRELPNAIAVVNPQREDCNFPFNMLAGVGVVYNVVKIIEKLKDLSFDSLYPILAGIGTIADRMPLIDDNRIFASLCWQIENIEKSKNLFIEYFTELNRDLSEAQILDKLIKLITAGREKNGNHLGVEILLANCLSEVKEKYNILQRRVEKNNEEVKAVIKFIDERFNSQDYKQIFIYYDKNNKIPIRFIGLTASYIADKYGIPSLVLTTRDNNILSAESRGPEEFDWIKSFNKIKNHLIQYGGHKRAAGFTCHINEFENIKKKLEKIAKENSITTQNTEYLNHKIYIDYQLQKENFNIKFLQKIFNNFAPFGEGNNPPIFLINNVSKVELERCNIENIPSVSDRKKLNVLVSFNDSIQNPINIIDYEIVCRTTF</sequence>
<evidence type="ECO:0000259" key="1">
    <source>
        <dbReference type="Pfam" id="PF01368"/>
    </source>
</evidence>
<dbReference type="PANTHER" id="PTHR30255">
    <property type="entry name" value="SINGLE-STRANDED-DNA-SPECIFIC EXONUCLEASE RECJ"/>
    <property type="match status" value="1"/>
</dbReference>
<dbReference type="EMBL" id="QNBD01000125">
    <property type="protein sequence ID" value="RKX70649.1"/>
    <property type="molecule type" value="Genomic_DNA"/>
</dbReference>
<proteinExistence type="predicted"/>
<gene>
    <name evidence="2" type="ORF">DRP43_03170</name>
</gene>
<dbReference type="Gene3D" id="2.40.50.460">
    <property type="match status" value="1"/>
</dbReference>
<reference evidence="2 3" key="1">
    <citation type="submission" date="2018-06" db="EMBL/GenBank/DDBJ databases">
        <title>Extensive metabolic versatility and redundancy in microbially diverse, dynamic hydrothermal sediments.</title>
        <authorList>
            <person name="Dombrowski N."/>
            <person name="Teske A."/>
            <person name="Baker B.J."/>
        </authorList>
    </citation>
    <scope>NUCLEOTIDE SEQUENCE [LARGE SCALE GENOMIC DNA]</scope>
    <source>
        <strain evidence="2">B10_G13</strain>
    </source>
</reference>
<dbReference type="Proteomes" id="UP000271125">
    <property type="component" value="Unassembled WGS sequence"/>
</dbReference>
<dbReference type="InterPro" id="IPR038763">
    <property type="entry name" value="DHH_sf"/>
</dbReference>
<evidence type="ECO:0000313" key="2">
    <source>
        <dbReference type="EMBL" id="RKX70649.1"/>
    </source>
</evidence>
<comment type="caution">
    <text evidence="2">The sequence shown here is derived from an EMBL/GenBank/DDBJ whole genome shotgun (WGS) entry which is preliminary data.</text>
</comment>
<protein>
    <recommendedName>
        <fullName evidence="1">DDH domain-containing protein</fullName>
    </recommendedName>
</protein>
<dbReference type="Pfam" id="PF01368">
    <property type="entry name" value="DHH"/>
    <property type="match status" value="1"/>
</dbReference>
<dbReference type="PANTHER" id="PTHR30255:SF2">
    <property type="entry name" value="SINGLE-STRANDED-DNA-SPECIFIC EXONUCLEASE RECJ"/>
    <property type="match status" value="1"/>
</dbReference>
<dbReference type="SUPFAM" id="SSF64182">
    <property type="entry name" value="DHH phosphoesterases"/>
    <property type="match status" value="1"/>
</dbReference>